<proteinExistence type="predicted"/>
<evidence type="ECO:0000256" key="1">
    <source>
        <dbReference type="SAM" id="MobiDB-lite"/>
    </source>
</evidence>
<dbReference type="InterPro" id="IPR011992">
    <property type="entry name" value="EF-hand-dom_pair"/>
</dbReference>
<dbReference type="Gene3D" id="1.10.238.10">
    <property type="entry name" value="EF-hand"/>
    <property type="match status" value="1"/>
</dbReference>
<feature type="compositionally biased region" description="Low complexity" evidence="1">
    <location>
        <begin position="453"/>
        <end position="467"/>
    </location>
</feature>
<reference evidence="2" key="1">
    <citation type="submission" date="2021-01" db="EMBL/GenBank/DDBJ databases">
        <authorList>
            <person name="Corre E."/>
            <person name="Pelletier E."/>
            <person name="Niang G."/>
            <person name="Scheremetjew M."/>
            <person name="Finn R."/>
            <person name="Kale V."/>
            <person name="Holt S."/>
            <person name="Cochrane G."/>
            <person name="Meng A."/>
            <person name="Brown T."/>
            <person name="Cohen L."/>
        </authorList>
    </citation>
    <scope>NUCLEOTIDE SEQUENCE</scope>
    <source>
        <strain evidence="2">CCMP1594</strain>
    </source>
</reference>
<name>A0A7S4G9A0_9EUGL</name>
<feature type="region of interest" description="Disordered" evidence="1">
    <location>
        <begin position="1"/>
        <end position="69"/>
    </location>
</feature>
<feature type="region of interest" description="Disordered" evidence="1">
    <location>
        <begin position="435"/>
        <end position="467"/>
    </location>
</feature>
<feature type="compositionally biased region" description="Basic residues" evidence="1">
    <location>
        <begin position="442"/>
        <end position="452"/>
    </location>
</feature>
<evidence type="ECO:0008006" key="3">
    <source>
        <dbReference type="Google" id="ProtNLM"/>
    </source>
</evidence>
<dbReference type="AlphaFoldDB" id="A0A7S4G9A0"/>
<protein>
    <recommendedName>
        <fullName evidence="3">EF-hand domain-containing protein</fullName>
    </recommendedName>
</protein>
<sequence length="467" mass="51806">MFSQAERLIPKHSHSPGASPRTLNAMPTGATPKLTLPSALKPPPSALKGSDRQGMSSSMSPVGGGFSKLPQDIKHAVVSQGAKYEYHGPNPHEGADTPDPQPSTLQRRGSDRKPSAVTTLEPLWLSKSPFTEYKKGPPWARDSPRAIPAPVAKPKSSRTHRSSGESAPWNIRSRDYVLSSQSIDKLPREPKPAQFVREALQRFEDTLKERADEMSTRKSRLLKADSLQRALTNVTLGSSKESAAQPTLREIKMNELRQSKLVHAFKLKEVSVSELQEAFMKYASPEGLDSSGFRMMIADLLPEIDMDPGTAQSLYSIYAQDIATVVSLSEFIGLTGVVLHPPEKDQDISYLFHVLDKEDTGSVPRIRLSRKYLMGTKQAKAAKRRWKHLALQWDAVLQSAEVHNCNYFLTLNDFRRLVYTNPGLLGAHHRLRPFHIEPPPKAPKRKSTHVSRHPSLGTLPSPSSPHS</sequence>
<dbReference type="SUPFAM" id="SSF47473">
    <property type="entry name" value="EF-hand"/>
    <property type="match status" value="1"/>
</dbReference>
<feature type="region of interest" description="Disordered" evidence="1">
    <location>
        <begin position="84"/>
        <end position="120"/>
    </location>
</feature>
<feature type="region of interest" description="Disordered" evidence="1">
    <location>
        <begin position="134"/>
        <end position="168"/>
    </location>
</feature>
<dbReference type="EMBL" id="HBJA01118384">
    <property type="protein sequence ID" value="CAE0829459.1"/>
    <property type="molecule type" value="Transcribed_RNA"/>
</dbReference>
<organism evidence="2">
    <name type="scientific">Eutreptiella gymnastica</name>
    <dbReference type="NCBI Taxonomy" id="73025"/>
    <lineage>
        <taxon>Eukaryota</taxon>
        <taxon>Discoba</taxon>
        <taxon>Euglenozoa</taxon>
        <taxon>Euglenida</taxon>
        <taxon>Spirocuta</taxon>
        <taxon>Euglenophyceae</taxon>
        <taxon>Eutreptiales</taxon>
        <taxon>Eutreptiaceae</taxon>
        <taxon>Eutreptiella</taxon>
    </lineage>
</organism>
<accession>A0A7S4G9A0</accession>
<gene>
    <name evidence="2" type="ORF">EGYM00163_LOCUS40737</name>
</gene>
<evidence type="ECO:0000313" key="2">
    <source>
        <dbReference type="EMBL" id="CAE0829459.1"/>
    </source>
</evidence>